<evidence type="ECO:0000313" key="2">
    <source>
        <dbReference type="Proteomes" id="UP000593568"/>
    </source>
</evidence>
<sequence length="114" mass="13366">METSRGYYKDGLENLNIQDGEEGKGVEEEVQQEFCLVGCFLTALVASEKEDPMEVPLTYSFFWVQVHDLLPEMMSKVVAKQLGGENQYIEDPKERLRMQEEEDRILEEMERKKR</sequence>
<dbReference type="AlphaFoldDB" id="A0A7J9DAJ7"/>
<dbReference type="EMBL" id="JABEZW010000001">
    <property type="protein sequence ID" value="MBA0757753.1"/>
    <property type="molecule type" value="Genomic_DNA"/>
</dbReference>
<protein>
    <recommendedName>
        <fullName evidence="3">DUF4283 domain-containing protein</fullName>
    </recommendedName>
</protein>
<name>A0A7J9DAJ7_9ROSI</name>
<dbReference type="Proteomes" id="UP000593568">
    <property type="component" value="Unassembled WGS sequence"/>
</dbReference>
<proteinExistence type="predicted"/>
<evidence type="ECO:0008006" key="3">
    <source>
        <dbReference type="Google" id="ProtNLM"/>
    </source>
</evidence>
<keyword evidence="2" id="KW-1185">Reference proteome</keyword>
<gene>
    <name evidence="1" type="ORF">Gotri_020821</name>
</gene>
<reference evidence="1 2" key="1">
    <citation type="journal article" date="2019" name="Genome Biol. Evol.">
        <title>Insights into the evolution of the New World diploid cottons (Gossypium, subgenus Houzingenia) based on genome sequencing.</title>
        <authorList>
            <person name="Grover C.E."/>
            <person name="Arick M.A. 2nd"/>
            <person name="Thrash A."/>
            <person name="Conover J.L."/>
            <person name="Sanders W.S."/>
            <person name="Peterson D.G."/>
            <person name="Frelichowski J.E."/>
            <person name="Scheffler J.A."/>
            <person name="Scheffler B.E."/>
            <person name="Wendel J.F."/>
        </authorList>
    </citation>
    <scope>NUCLEOTIDE SEQUENCE [LARGE SCALE GENOMIC DNA]</scope>
    <source>
        <strain evidence="1">8</strain>
        <tissue evidence="1">Leaf</tissue>
    </source>
</reference>
<comment type="caution">
    <text evidence="1">The sequence shown here is derived from an EMBL/GenBank/DDBJ whole genome shotgun (WGS) entry which is preliminary data.</text>
</comment>
<evidence type="ECO:0000313" key="1">
    <source>
        <dbReference type="EMBL" id="MBA0757753.1"/>
    </source>
</evidence>
<accession>A0A7J9DAJ7</accession>
<organism evidence="1 2">
    <name type="scientific">Gossypium trilobum</name>
    <dbReference type="NCBI Taxonomy" id="34281"/>
    <lineage>
        <taxon>Eukaryota</taxon>
        <taxon>Viridiplantae</taxon>
        <taxon>Streptophyta</taxon>
        <taxon>Embryophyta</taxon>
        <taxon>Tracheophyta</taxon>
        <taxon>Spermatophyta</taxon>
        <taxon>Magnoliopsida</taxon>
        <taxon>eudicotyledons</taxon>
        <taxon>Gunneridae</taxon>
        <taxon>Pentapetalae</taxon>
        <taxon>rosids</taxon>
        <taxon>malvids</taxon>
        <taxon>Malvales</taxon>
        <taxon>Malvaceae</taxon>
        <taxon>Malvoideae</taxon>
        <taxon>Gossypium</taxon>
    </lineage>
</organism>